<evidence type="ECO:0000313" key="3">
    <source>
        <dbReference type="Proteomes" id="UP000001949"/>
    </source>
</evidence>
<proteinExistence type="predicted"/>
<dbReference type="VEuPathDB" id="PiroplasmaDB:TpMuguga_01g00071"/>
<evidence type="ECO:0000256" key="1">
    <source>
        <dbReference type="SAM" id="SignalP"/>
    </source>
</evidence>
<dbReference type="eggNOG" id="ENOG502T06Q">
    <property type="taxonomic scope" value="Eukaryota"/>
</dbReference>
<dbReference type="EMBL" id="AAGK01000001">
    <property type="protein sequence ID" value="EAN33315.1"/>
    <property type="molecule type" value="Genomic_DNA"/>
</dbReference>
<name>Q4N9P3_THEPA</name>
<evidence type="ECO:0000313" key="2">
    <source>
        <dbReference type="EMBL" id="EAN33315.1"/>
    </source>
</evidence>
<feature type="signal peptide" evidence="1">
    <location>
        <begin position="1"/>
        <end position="16"/>
    </location>
</feature>
<dbReference type="FunCoup" id="Q4N9P3">
    <property type="interactions" value="5"/>
</dbReference>
<evidence type="ECO:0008006" key="4">
    <source>
        <dbReference type="Google" id="ProtNLM"/>
    </source>
</evidence>
<comment type="caution">
    <text evidence="2">The sequence shown here is derived from an EMBL/GenBank/DDBJ whole genome shotgun (WGS) entry which is preliminary data.</text>
</comment>
<dbReference type="Proteomes" id="UP000001949">
    <property type="component" value="Unassembled WGS sequence"/>
</dbReference>
<protein>
    <recommendedName>
        <fullName evidence="4">Secreted protein</fullName>
    </recommendedName>
</protein>
<reference evidence="2 3" key="1">
    <citation type="journal article" date="2005" name="Science">
        <title>Genome sequence of Theileria parva, a bovine pathogen that transforms lymphocytes.</title>
        <authorList>
            <person name="Gardner M.J."/>
            <person name="Bishop R."/>
            <person name="Shah T."/>
            <person name="de Villiers E.P."/>
            <person name="Carlton J.M."/>
            <person name="Hall N."/>
            <person name="Ren Q."/>
            <person name="Paulsen I.T."/>
            <person name="Pain A."/>
            <person name="Berriman M."/>
            <person name="Wilson R.J.M."/>
            <person name="Sato S."/>
            <person name="Ralph S.A."/>
            <person name="Mann D.J."/>
            <person name="Xiong Z."/>
            <person name="Shallom S.J."/>
            <person name="Weidman J."/>
            <person name="Jiang L."/>
            <person name="Lynn J."/>
            <person name="Weaver B."/>
            <person name="Shoaibi A."/>
            <person name="Domingo A.R."/>
            <person name="Wasawo D."/>
            <person name="Crabtree J."/>
            <person name="Wortman J.R."/>
            <person name="Haas B."/>
            <person name="Angiuoli S.V."/>
            <person name="Creasy T.H."/>
            <person name="Lu C."/>
            <person name="Suh B."/>
            <person name="Silva J.C."/>
            <person name="Utterback T.R."/>
            <person name="Feldblyum T.V."/>
            <person name="Pertea M."/>
            <person name="Allen J."/>
            <person name="Nierman W.C."/>
            <person name="Taracha E.L.N."/>
            <person name="Salzberg S.L."/>
            <person name="White O.R."/>
            <person name="Fitzhugh H.A."/>
            <person name="Morzaria S."/>
            <person name="Venter J.C."/>
            <person name="Fraser C.M."/>
            <person name="Nene V."/>
        </authorList>
    </citation>
    <scope>NUCLEOTIDE SEQUENCE [LARGE SCALE GENOMIC DNA]</scope>
    <source>
        <strain evidence="2 3">Muguga</strain>
    </source>
</reference>
<organism evidence="2 3">
    <name type="scientific">Theileria parva</name>
    <name type="common">East coast fever infection agent</name>
    <dbReference type="NCBI Taxonomy" id="5875"/>
    <lineage>
        <taxon>Eukaryota</taxon>
        <taxon>Sar</taxon>
        <taxon>Alveolata</taxon>
        <taxon>Apicomplexa</taxon>
        <taxon>Aconoidasida</taxon>
        <taxon>Piroplasmida</taxon>
        <taxon>Theileriidae</taxon>
        <taxon>Theileria</taxon>
    </lineage>
</organism>
<dbReference type="AlphaFoldDB" id="Q4N9P3"/>
<dbReference type="KEGG" id="tpv:TP01_0071"/>
<keyword evidence="1" id="KW-0732">Signal</keyword>
<gene>
    <name evidence="2" type="ordered locus">TP01_0071</name>
</gene>
<feature type="chain" id="PRO_5004241706" description="Secreted protein" evidence="1">
    <location>
        <begin position="17"/>
        <end position="99"/>
    </location>
</feature>
<dbReference type="OMA" id="WLFGNPF"/>
<keyword evidence="3" id="KW-1185">Reference proteome</keyword>
<dbReference type="InParanoid" id="Q4N9P3"/>
<dbReference type="STRING" id="5875.Q4N9P3"/>
<sequence length="99" mass="11641">MIPIFLRLSFANLTLLLDVPQLPAIFASNCFHNYRTLSREFKFVTNETDDLVYPFNRLNKQDKNTNRMGRPRKYNDSKYINIHPLNINLASTFPFGNPF</sequence>
<accession>Q4N9P3</accession>